<dbReference type="AlphaFoldDB" id="A0A841RSL7"/>
<dbReference type="InterPro" id="IPR029039">
    <property type="entry name" value="Flavoprotein-like_sf"/>
</dbReference>
<evidence type="ECO:0000313" key="6">
    <source>
        <dbReference type="Proteomes" id="UP000572212"/>
    </source>
</evidence>
<evidence type="ECO:0000256" key="2">
    <source>
        <dbReference type="ARBA" id="ARBA00022643"/>
    </source>
</evidence>
<organism evidence="5 6">
    <name type="scientific">Gracilibacillus halotolerans</name>
    <dbReference type="NCBI Taxonomy" id="74386"/>
    <lineage>
        <taxon>Bacteria</taxon>
        <taxon>Bacillati</taxon>
        <taxon>Bacillota</taxon>
        <taxon>Bacilli</taxon>
        <taxon>Bacillales</taxon>
        <taxon>Bacillaceae</taxon>
        <taxon>Gracilibacillus</taxon>
    </lineage>
</organism>
<dbReference type="GO" id="GO:0052873">
    <property type="term" value="F:FMN reductase (NADPH) activity"/>
    <property type="evidence" value="ECO:0007669"/>
    <property type="project" value="UniProtKB-EC"/>
</dbReference>
<evidence type="ECO:0000256" key="3">
    <source>
        <dbReference type="ARBA" id="ARBA00023002"/>
    </source>
</evidence>
<feature type="domain" description="NADPH-dependent FMN reductase-like" evidence="4">
    <location>
        <begin position="3"/>
        <end position="142"/>
    </location>
</feature>
<gene>
    <name evidence="5" type="ORF">GGQ92_002753</name>
</gene>
<dbReference type="RefSeq" id="WP_184250034.1">
    <property type="nucleotide sequence ID" value="NZ_BAAACU010000061.1"/>
</dbReference>
<comment type="caution">
    <text evidence="5">The sequence shown here is derived from an EMBL/GenBank/DDBJ whole genome shotgun (WGS) entry which is preliminary data.</text>
</comment>
<dbReference type="NCBIfam" id="TIGR03567">
    <property type="entry name" value="FMN_reduc_SsuE"/>
    <property type="match status" value="1"/>
</dbReference>
<keyword evidence="1" id="KW-0285">Flavoprotein</keyword>
<keyword evidence="2" id="KW-0288">FMN</keyword>
<dbReference type="GO" id="GO:0046306">
    <property type="term" value="P:alkanesulfonate catabolic process"/>
    <property type="evidence" value="ECO:0007669"/>
    <property type="project" value="InterPro"/>
</dbReference>
<dbReference type="EMBL" id="JACHON010000019">
    <property type="protein sequence ID" value="MBB6513934.1"/>
    <property type="molecule type" value="Genomic_DNA"/>
</dbReference>
<name>A0A841RSL7_9BACI</name>
<evidence type="ECO:0000259" key="4">
    <source>
        <dbReference type="Pfam" id="PF03358"/>
    </source>
</evidence>
<sequence>MTDIILLSGSPSEESRTEAVLRYIGNLLEKEGIHISHLSVRDVNAEDIVQGRFDSLEIQEIGKQIAKAQAVVIGSPVYKSAYSGVLKAVLDILPQDILKGKPVLPVMTGGTITHCLAIDYSLKPLISALKGQSLQGVFILDKCVNKASTTQVIEDIDLDQRLKKAIYELTVTLKENVY</sequence>
<dbReference type="Proteomes" id="UP000572212">
    <property type="component" value="Unassembled WGS sequence"/>
</dbReference>
<dbReference type="PANTHER" id="PTHR43408:SF1">
    <property type="entry name" value="FMN REDUCTASE (NADPH)"/>
    <property type="match status" value="1"/>
</dbReference>
<dbReference type="SUPFAM" id="SSF52218">
    <property type="entry name" value="Flavoproteins"/>
    <property type="match status" value="1"/>
</dbReference>
<evidence type="ECO:0000313" key="5">
    <source>
        <dbReference type="EMBL" id="MBB6513934.1"/>
    </source>
</evidence>
<dbReference type="EC" id="1.5.1.38" evidence="5"/>
<keyword evidence="3 5" id="KW-0560">Oxidoreductase</keyword>
<accession>A0A841RSL7</accession>
<keyword evidence="6" id="KW-1185">Reference proteome</keyword>
<protein>
    <submittedName>
        <fullName evidence="5">FMN reductase</fullName>
        <ecNumber evidence="5">1.5.1.38</ecNumber>
    </submittedName>
</protein>
<dbReference type="InterPro" id="IPR020048">
    <property type="entry name" value="NADPH-dep_FMN_reduc_SsuE"/>
</dbReference>
<dbReference type="InterPro" id="IPR005025">
    <property type="entry name" value="FMN_Rdtase-like_dom"/>
</dbReference>
<dbReference type="Pfam" id="PF03358">
    <property type="entry name" value="FMN_red"/>
    <property type="match status" value="1"/>
</dbReference>
<dbReference type="InterPro" id="IPR051814">
    <property type="entry name" value="NAD(P)H-dep_FMN_reductase"/>
</dbReference>
<dbReference type="PANTHER" id="PTHR43408">
    <property type="entry name" value="FMN REDUCTASE (NADPH)"/>
    <property type="match status" value="1"/>
</dbReference>
<dbReference type="Gene3D" id="3.40.50.360">
    <property type="match status" value="1"/>
</dbReference>
<proteinExistence type="predicted"/>
<reference evidence="5 6" key="1">
    <citation type="submission" date="2020-08" db="EMBL/GenBank/DDBJ databases">
        <title>Genomic Encyclopedia of Type Strains, Phase IV (KMG-IV): sequencing the most valuable type-strain genomes for metagenomic binning, comparative biology and taxonomic classification.</title>
        <authorList>
            <person name="Goeker M."/>
        </authorList>
    </citation>
    <scope>NUCLEOTIDE SEQUENCE [LARGE SCALE GENOMIC DNA]</scope>
    <source>
        <strain evidence="5 6">DSM 11805</strain>
    </source>
</reference>
<evidence type="ECO:0000256" key="1">
    <source>
        <dbReference type="ARBA" id="ARBA00022630"/>
    </source>
</evidence>